<name>A0A4V3WMP6_CAMSN</name>
<dbReference type="AlphaFoldDB" id="A0A4V3WMP6"/>
<evidence type="ECO:0000256" key="4">
    <source>
        <dbReference type="ARBA" id="ARBA00023186"/>
    </source>
</evidence>
<dbReference type="InterPro" id="IPR001404">
    <property type="entry name" value="Hsp90_fam"/>
</dbReference>
<keyword evidence="4" id="KW-0143">Chaperone</keyword>
<proteinExistence type="inferred from homology"/>
<dbReference type="STRING" id="542762.A0A4V3WMP6"/>
<protein>
    <recommendedName>
        <fullName evidence="7">Histidine kinase/HSP90-like ATPase domain-containing protein</fullName>
    </recommendedName>
</protein>
<evidence type="ECO:0000256" key="3">
    <source>
        <dbReference type="ARBA" id="ARBA00022840"/>
    </source>
</evidence>
<dbReference type="GO" id="GO:0005524">
    <property type="term" value="F:ATP binding"/>
    <property type="evidence" value="ECO:0007669"/>
    <property type="project" value="UniProtKB-KW"/>
</dbReference>
<keyword evidence="6" id="KW-1185">Reference proteome</keyword>
<sequence>MAERRRKRRMHAKNTSTLQPGHRELLVAIHFNEPGWQWSGCFLPDHLGDTQVKMQNHVSGAVTKTVHLYAKQYHSRNADNPGAAIVQGVVVVKLARTDEIQTAVVLHPGRITKDEIKGKKILSIRDRGIGKTKEDLIKNLETIAKFGTLAFEEKMQTSGDLNLIGQFGVGFYSVYLVADYVIVISKHNEDKQYVWQSKADRAFANSKDIWNEPLGHGFVMFGL</sequence>
<dbReference type="InterPro" id="IPR036890">
    <property type="entry name" value="HATPase_C_sf"/>
</dbReference>
<organism evidence="5 6">
    <name type="scientific">Camellia sinensis var. sinensis</name>
    <name type="common">China tea</name>
    <dbReference type="NCBI Taxonomy" id="542762"/>
    <lineage>
        <taxon>Eukaryota</taxon>
        <taxon>Viridiplantae</taxon>
        <taxon>Streptophyta</taxon>
        <taxon>Embryophyta</taxon>
        <taxon>Tracheophyta</taxon>
        <taxon>Spermatophyta</taxon>
        <taxon>Magnoliopsida</taxon>
        <taxon>eudicotyledons</taxon>
        <taxon>Gunneridae</taxon>
        <taxon>Pentapetalae</taxon>
        <taxon>asterids</taxon>
        <taxon>Ericales</taxon>
        <taxon>Theaceae</taxon>
        <taxon>Camellia</taxon>
    </lineage>
</organism>
<comment type="caution">
    <text evidence="5">The sequence shown here is derived from an EMBL/GenBank/DDBJ whole genome shotgun (WGS) entry which is preliminary data.</text>
</comment>
<reference evidence="5 6" key="1">
    <citation type="journal article" date="2018" name="Proc. Natl. Acad. Sci. U.S.A.">
        <title>Draft genome sequence of Camellia sinensis var. sinensis provides insights into the evolution of the tea genome and tea quality.</title>
        <authorList>
            <person name="Wei C."/>
            <person name="Yang H."/>
            <person name="Wang S."/>
            <person name="Zhao J."/>
            <person name="Liu C."/>
            <person name="Gao L."/>
            <person name="Xia E."/>
            <person name="Lu Y."/>
            <person name="Tai Y."/>
            <person name="She G."/>
            <person name="Sun J."/>
            <person name="Cao H."/>
            <person name="Tong W."/>
            <person name="Gao Q."/>
            <person name="Li Y."/>
            <person name="Deng W."/>
            <person name="Jiang X."/>
            <person name="Wang W."/>
            <person name="Chen Q."/>
            <person name="Zhang S."/>
            <person name="Li H."/>
            <person name="Wu J."/>
            <person name="Wang P."/>
            <person name="Li P."/>
            <person name="Shi C."/>
            <person name="Zheng F."/>
            <person name="Jian J."/>
            <person name="Huang B."/>
            <person name="Shan D."/>
            <person name="Shi M."/>
            <person name="Fang C."/>
            <person name="Yue Y."/>
            <person name="Li F."/>
            <person name="Li D."/>
            <person name="Wei S."/>
            <person name="Han B."/>
            <person name="Jiang C."/>
            <person name="Yin Y."/>
            <person name="Xia T."/>
            <person name="Zhang Z."/>
            <person name="Bennetzen J.L."/>
            <person name="Zhao S."/>
            <person name="Wan X."/>
        </authorList>
    </citation>
    <scope>NUCLEOTIDE SEQUENCE [LARGE SCALE GENOMIC DNA]</scope>
    <source>
        <strain evidence="6">cv. Shuchazao</strain>
        <tissue evidence="5">Leaf</tissue>
    </source>
</reference>
<dbReference type="Gene3D" id="3.30.565.10">
    <property type="entry name" value="Histidine kinase-like ATPase, C-terminal domain"/>
    <property type="match status" value="1"/>
</dbReference>
<dbReference type="Proteomes" id="UP000306102">
    <property type="component" value="Unassembled WGS sequence"/>
</dbReference>
<keyword evidence="3" id="KW-0067">ATP-binding</keyword>
<dbReference type="EMBL" id="SDRB02008537">
    <property type="protein sequence ID" value="THG09417.1"/>
    <property type="molecule type" value="Genomic_DNA"/>
</dbReference>
<dbReference type="InterPro" id="IPR020575">
    <property type="entry name" value="Hsp90_N"/>
</dbReference>
<evidence type="ECO:0000313" key="6">
    <source>
        <dbReference type="Proteomes" id="UP000306102"/>
    </source>
</evidence>
<evidence type="ECO:0000256" key="1">
    <source>
        <dbReference type="ARBA" id="ARBA00008239"/>
    </source>
</evidence>
<gene>
    <name evidence="5" type="ORF">TEA_028016</name>
</gene>
<dbReference type="GO" id="GO:0140662">
    <property type="term" value="F:ATP-dependent protein folding chaperone"/>
    <property type="evidence" value="ECO:0007669"/>
    <property type="project" value="InterPro"/>
</dbReference>
<evidence type="ECO:0000313" key="5">
    <source>
        <dbReference type="EMBL" id="THG09417.1"/>
    </source>
</evidence>
<comment type="similarity">
    <text evidence="1">Belongs to the heat shock protein 90 family.</text>
</comment>
<dbReference type="PANTHER" id="PTHR11528">
    <property type="entry name" value="HEAT SHOCK PROTEIN 90 FAMILY MEMBER"/>
    <property type="match status" value="1"/>
</dbReference>
<dbReference type="PRINTS" id="PR00775">
    <property type="entry name" value="HEATSHOCK90"/>
</dbReference>
<dbReference type="SUPFAM" id="SSF55874">
    <property type="entry name" value="ATPase domain of HSP90 chaperone/DNA topoisomerase II/histidine kinase"/>
    <property type="match status" value="1"/>
</dbReference>
<dbReference type="GO" id="GO:0051082">
    <property type="term" value="F:unfolded protein binding"/>
    <property type="evidence" value="ECO:0007669"/>
    <property type="project" value="InterPro"/>
</dbReference>
<dbReference type="GO" id="GO:0016887">
    <property type="term" value="F:ATP hydrolysis activity"/>
    <property type="evidence" value="ECO:0007669"/>
    <property type="project" value="InterPro"/>
</dbReference>
<evidence type="ECO:0008006" key="7">
    <source>
        <dbReference type="Google" id="ProtNLM"/>
    </source>
</evidence>
<keyword evidence="2" id="KW-0547">Nucleotide-binding</keyword>
<evidence type="ECO:0000256" key="2">
    <source>
        <dbReference type="ARBA" id="ARBA00022741"/>
    </source>
</evidence>
<accession>A0A4V3WMP6</accession>